<dbReference type="SUPFAM" id="SSF51197">
    <property type="entry name" value="Clavaminate synthase-like"/>
    <property type="match status" value="1"/>
</dbReference>
<dbReference type="EMBL" id="CAMXCT030001055">
    <property type="protein sequence ID" value="CAL4773480.1"/>
    <property type="molecule type" value="Genomic_DNA"/>
</dbReference>
<name>A0A9P1C8P4_9DINO</name>
<feature type="compositionally biased region" description="Polar residues" evidence="1">
    <location>
        <begin position="576"/>
        <end position="589"/>
    </location>
</feature>
<sequence length="1078" mass="122121">MSGYFQQFYLHAVASQSHWRLQVCCEKSASRVDACETAWAWAYFGDNQNAFSRDSVEYTPSSLRGRSAAGKQYPFKEHFNGAVVLETIDFSVSDLRKDDPIQHGLLQVTVMTAPLQTVCKPLSEKQVQQFADRIGYMLQSLVFFIEASSEENECFLNLWDLTKSLPTWWWEDASGIFKSCFLTFARGISDVNDLKMIEDSFNIFNDQQKWEALNGHMFQAADRIHDVTGSNKKARYYRQATFNGNNCDCRVSFGGDDKWKKATCPRAANAHLHGQIFENCLMKNMKKNHEDLFPQETALPHWLKSGTFHVLFNEYNHLEGNSIDFHDDAGETYSFLDPICSFTFKSPGILLVKRKSESKKSEKKKTNEASILLLFQNPGDCVVMSGYFQQFYLHAVPARNKWADIRESRQYEGVPICSDDEHWTQFCNFLDHLQKDSESESANTTWAWRWNCTLRWHRNHIGGCRYAVRNQPPESMPARQPGLTIKMPSVTPWSTHPQVFAGGVQQADSSSSTVRPGAVTVILPQGMALMGPIGQAAATCVSDSALVSDDRPGRMIQSATCVRDSASVSDDRPAGLSQSAPCVSDSASVSDDRPGELTQSLRRGTKRTQAKPESADSLPAGKKIKMAKIVGMHVDRLSPKLTADLLKCWSFFPSPHLRNHQVEFLKKMLSDILETEATIREALCEGVDLSPLSLSLSPADPMPSDKWLTSLSKSKSVIDLKLSLLTQQKLLEEFLNDYQWVNACIQGSQVNVLQTRRHLRRCPVKGQDFVNWFQQQRNSFDTGALKDSGWLKMNAFIDDCLHVVPSGKQYPFKEHFKGAVVLETIDFSVSDLRKDDPIQHGLLQVTVIPSPLQTVCKQLSDQQVAQFADRIGYMLQSLVFFIEASSEENECFLNLWSRRFAIQMEPEDLFLLEQGPASFSLTIMMLIKSESEPPPETLVFKKWREQFHVVYVSDKLWTSDKMLLEEKEKSGFLQPVLTTLGIESLKNVASSCCYVLQRDSESGWWIMWLAVMSSKSEKVELTLLFPQSKTKAAFWTEGMHSYVLSDWDLCLGDSDSTYDSWARHANIITELDNVKKTE</sequence>
<keyword evidence="4" id="KW-1185">Reference proteome</keyword>
<proteinExistence type="predicted"/>
<protein>
    <submittedName>
        <fullName evidence="2">Uncharacterized protein</fullName>
    </submittedName>
</protein>
<gene>
    <name evidence="2" type="ORF">C1SCF055_LOCUS13540</name>
</gene>
<dbReference type="EMBL" id="CAMXCT010001055">
    <property type="protein sequence ID" value="CAI3986168.1"/>
    <property type="molecule type" value="Genomic_DNA"/>
</dbReference>
<comment type="caution">
    <text evidence="2">The sequence shown here is derived from an EMBL/GenBank/DDBJ whole genome shotgun (WGS) entry which is preliminary data.</text>
</comment>
<dbReference type="EMBL" id="CAMXCT020001055">
    <property type="protein sequence ID" value="CAL1139543.1"/>
    <property type="molecule type" value="Genomic_DNA"/>
</dbReference>
<organism evidence="2">
    <name type="scientific">Cladocopium goreaui</name>
    <dbReference type="NCBI Taxonomy" id="2562237"/>
    <lineage>
        <taxon>Eukaryota</taxon>
        <taxon>Sar</taxon>
        <taxon>Alveolata</taxon>
        <taxon>Dinophyceae</taxon>
        <taxon>Suessiales</taxon>
        <taxon>Symbiodiniaceae</taxon>
        <taxon>Cladocopium</taxon>
    </lineage>
</organism>
<dbReference type="Gene3D" id="2.60.120.590">
    <property type="entry name" value="Alpha-ketoglutarate-dependent dioxygenase AlkB-like"/>
    <property type="match status" value="1"/>
</dbReference>
<evidence type="ECO:0000313" key="4">
    <source>
        <dbReference type="Proteomes" id="UP001152797"/>
    </source>
</evidence>
<dbReference type="AlphaFoldDB" id="A0A9P1C8P4"/>
<dbReference type="Proteomes" id="UP001152797">
    <property type="component" value="Unassembled WGS sequence"/>
</dbReference>
<dbReference type="OrthoDB" id="492085at2759"/>
<accession>A0A9P1C8P4</accession>
<evidence type="ECO:0000313" key="2">
    <source>
        <dbReference type="EMBL" id="CAI3986168.1"/>
    </source>
</evidence>
<dbReference type="InterPro" id="IPR037151">
    <property type="entry name" value="AlkB-like_sf"/>
</dbReference>
<feature type="region of interest" description="Disordered" evidence="1">
    <location>
        <begin position="564"/>
        <end position="618"/>
    </location>
</feature>
<reference evidence="2" key="1">
    <citation type="submission" date="2022-10" db="EMBL/GenBank/DDBJ databases">
        <authorList>
            <person name="Chen Y."/>
            <person name="Dougan E. K."/>
            <person name="Chan C."/>
            <person name="Rhodes N."/>
            <person name="Thang M."/>
        </authorList>
    </citation>
    <scope>NUCLEOTIDE SEQUENCE</scope>
</reference>
<evidence type="ECO:0000313" key="3">
    <source>
        <dbReference type="EMBL" id="CAL1139543.1"/>
    </source>
</evidence>
<reference evidence="3" key="2">
    <citation type="submission" date="2024-04" db="EMBL/GenBank/DDBJ databases">
        <authorList>
            <person name="Chen Y."/>
            <person name="Shah S."/>
            <person name="Dougan E. K."/>
            <person name="Thang M."/>
            <person name="Chan C."/>
        </authorList>
    </citation>
    <scope>NUCLEOTIDE SEQUENCE [LARGE SCALE GENOMIC DNA]</scope>
</reference>
<evidence type="ECO:0000256" key="1">
    <source>
        <dbReference type="SAM" id="MobiDB-lite"/>
    </source>
</evidence>